<name>A0A9C9ENA9_UNCW3</name>
<gene>
    <name evidence="2" type="ORF">ENI34_05005</name>
</gene>
<feature type="chain" id="PRO_5039160546" description="Lipoprotein" evidence="1">
    <location>
        <begin position="21"/>
        <end position="162"/>
    </location>
</feature>
<dbReference type="EMBL" id="DRIG01000055">
    <property type="protein sequence ID" value="HEC78486.1"/>
    <property type="molecule type" value="Genomic_DNA"/>
</dbReference>
<sequence>MKKFYLLMLLALVASWISGCHERTNVFDILDEDFKTPPHIWLAYASGAYYDTLGYLIGVHIDIYFTDDFEKTLPLYHEFYQDVSLRLEIDYDAPVGTNSYYVEIFGPYEVGEYCLKIYFGNIPIGACLFQVVSEGDRLKIKDTFTCTMEIPQPVDWSYTIAE</sequence>
<evidence type="ECO:0000313" key="3">
    <source>
        <dbReference type="Proteomes" id="UP000885826"/>
    </source>
</evidence>
<organism evidence="2 3">
    <name type="scientific">candidate division WOR-3 bacterium</name>
    <dbReference type="NCBI Taxonomy" id="2052148"/>
    <lineage>
        <taxon>Bacteria</taxon>
        <taxon>Bacteria division WOR-3</taxon>
    </lineage>
</organism>
<protein>
    <recommendedName>
        <fullName evidence="4">Lipoprotein</fullName>
    </recommendedName>
</protein>
<proteinExistence type="predicted"/>
<dbReference type="PROSITE" id="PS51257">
    <property type="entry name" value="PROKAR_LIPOPROTEIN"/>
    <property type="match status" value="1"/>
</dbReference>
<dbReference type="AlphaFoldDB" id="A0A9C9ENA9"/>
<evidence type="ECO:0008006" key="4">
    <source>
        <dbReference type="Google" id="ProtNLM"/>
    </source>
</evidence>
<comment type="caution">
    <text evidence="2">The sequence shown here is derived from an EMBL/GenBank/DDBJ whole genome shotgun (WGS) entry which is preliminary data.</text>
</comment>
<reference evidence="2" key="1">
    <citation type="journal article" date="2020" name="mSystems">
        <title>Genome- and Community-Level Interaction Insights into Carbon Utilization and Element Cycling Functions of Hydrothermarchaeota in Hydrothermal Sediment.</title>
        <authorList>
            <person name="Zhou Z."/>
            <person name="Liu Y."/>
            <person name="Xu W."/>
            <person name="Pan J."/>
            <person name="Luo Z.H."/>
            <person name="Li M."/>
        </authorList>
    </citation>
    <scope>NUCLEOTIDE SEQUENCE</scope>
    <source>
        <strain evidence="2">HyVt-388</strain>
    </source>
</reference>
<feature type="signal peptide" evidence="1">
    <location>
        <begin position="1"/>
        <end position="20"/>
    </location>
</feature>
<evidence type="ECO:0000313" key="2">
    <source>
        <dbReference type="EMBL" id="HEC78486.1"/>
    </source>
</evidence>
<evidence type="ECO:0000256" key="1">
    <source>
        <dbReference type="SAM" id="SignalP"/>
    </source>
</evidence>
<keyword evidence="1" id="KW-0732">Signal</keyword>
<accession>A0A9C9ENA9</accession>
<dbReference type="Proteomes" id="UP000885826">
    <property type="component" value="Unassembled WGS sequence"/>
</dbReference>